<evidence type="ECO:0000256" key="1">
    <source>
        <dbReference type="SAM" id="Phobius"/>
    </source>
</evidence>
<keyword evidence="1" id="KW-0812">Transmembrane</keyword>
<dbReference type="Pfam" id="PF00226">
    <property type="entry name" value="DnaJ"/>
    <property type="match status" value="1"/>
</dbReference>
<sequence>MQFQTDKSLEEQVKVYSFDDFNSLIPNENKVIDFKIGIQNKTLNFFWKNNCEEAILQDPIFQCQNQELHTQEQQHQKIEKSIHFENLDPQKCAEIFRDTIYHETEKVIATNLQEGFAEQIGQEAYLESFAKSTSLVAQSAISVSGLGQNFAQLSLEGGLSSIMQLSDYENTVTTLGAIKVSTDISAGGTNAVALFQCQISSNSIWTVAVLAFAVEVGSHLRQYQRGEISGKMLGKKIAVSAVSGAISVGISSLGMALGASVGTCLCPGIGTLVGGIIGAGIGGIASIYTYKGIKLLADKICDTSKDVTIMQKKKLYAISLQTLNATEKTSLGTIKNEWKLLRAQYHPDKNRGNEECAQEKFKQVNIALECIETYRKEQNL</sequence>
<dbReference type="InterPro" id="IPR036869">
    <property type="entry name" value="J_dom_sf"/>
</dbReference>
<organism evidence="3 4">
    <name type="scientific">Stylonychia lemnae</name>
    <name type="common">Ciliate</name>
    <dbReference type="NCBI Taxonomy" id="5949"/>
    <lineage>
        <taxon>Eukaryota</taxon>
        <taxon>Sar</taxon>
        <taxon>Alveolata</taxon>
        <taxon>Ciliophora</taxon>
        <taxon>Intramacronucleata</taxon>
        <taxon>Spirotrichea</taxon>
        <taxon>Stichotrichia</taxon>
        <taxon>Sporadotrichida</taxon>
        <taxon>Oxytrichidae</taxon>
        <taxon>Stylonychinae</taxon>
        <taxon>Stylonychia</taxon>
    </lineage>
</organism>
<gene>
    <name evidence="3" type="primary">Contig3599.g3839</name>
    <name evidence="3" type="ORF">STYLEM_20121</name>
</gene>
<evidence type="ECO:0000313" key="3">
    <source>
        <dbReference type="EMBL" id="CDW90973.1"/>
    </source>
</evidence>
<keyword evidence="1" id="KW-0472">Membrane</keyword>
<keyword evidence="1" id="KW-1133">Transmembrane helix</keyword>
<dbReference type="Proteomes" id="UP000039865">
    <property type="component" value="Unassembled WGS sequence"/>
</dbReference>
<feature type="domain" description="J" evidence="2">
    <location>
        <begin position="318"/>
        <end position="380"/>
    </location>
</feature>
<dbReference type="AlphaFoldDB" id="A0A078BBM7"/>
<dbReference type="Gene3D" id="1.10.287.110">
    <property type="entry name" value="DnaJ domain"/>
    <property type="match status" value="1"/>
</dbReference>
<dbReference type="CDD" id="cd06257">
    <property type="entry name" value="DnaJ"/>
    <property type="match status" value="1"/>
</dbReference>
<feature type="transmembrane region" description="Helical" evidence="1">
    <location>
        <begin position="269"/>
        <end position="290"/>
    </location>
</feature>
<name>A0A078BBM7_STYLE</name>
<reference evidence="3 4" key="1">
    <citation type="submission" date="2014-06" db="EMBL/GenBank/DDBJ databases">
        <authorList>
            <person name="Swart Estienne"/>
        </authorList>
    </citation>
    <scope>NUCLEOTIDE SEQUENCE [LARGE SCALE GENOMIC DNA]</scope>
    <source>
        <strain evidence="3 4">130c</strain>
    </source>
</reference>
<proteinExistence type="predicted"/>
<dbReference type="EMBL" id="CCKQ01018968">
    <property type="protein sequence ID" value="CDW90973.1"/>
    <property type="molecule type" value="Genomic_DNA"/>
</dbReference>
<dbReference type="SUPFAM" id="SSF46565">
    <property type="entry name" value="Chaperone J-domain"/>
    <property type="match status" value="1"/>
</dbReference>
<dbReference type="PROSITE" id="PS50076">
    <property type="entry name" value="DNAJ_2"/>
    <property type="match status" value="1"/>
</dbReference>
<feature type="transmembrane region" description="Helical" evidence="1">
    <location>
        <begin position="237"/>
        <end position="257"/>
    </location>
</feature>
<protein>
    <recommendedName>
        <fullName evidence="2">J domain-containing protein</fullName>
    </recommendedName>
</protein>
<keyword evidence="4" id="KW-1185">Reference proteome</keyword>
<dbReference type="InterPro" id="IPR001623">
    <property type="entry name" value="DnaJ_domain"/>
</dbReference>
<accession>A0A078BBM7</accession>
<evidence type="ECO:0000313" key="4">
    <source>
        <dbReference type="Proteomes" id="UP000039865"/>
    </source>
</evidence>
<dbReference type="InParanoid" id="A0A078BBM7"/>
<evidence type="ECO:0000259" key="2">
    <source>
        <dbReference type="PROSITE" id="PS50076"/>
    </source>
</evidence>